<sequence>MEISRLKAAFAGSILLSFLGSVIFVATRDLYLVLTGLSENAKLIELNVYGLIIPLLCTGAFIYMSCGFVVGLKHGKKANMVWSAKTEKLLNRQMAVFAVIGLVFAIGMYKWLDSEFKSRGYIYCEGESSLSAMGRHEVYMKPVCDNAYYEANR</sequence>
<dbReference type="AlphaFoldDB" id="A0A1L0CFR8"/>
<keyword evidence="1" id="KW-0812">Transmembrane</keyword>
<evidence type="ECO:0008006" key="4">
    <source>
        <dbReference type="Google" id="ProtNLM"/>
    </source>
</evidence>
<accession>A0A1L0CFR8</accession>
<keyword evidence="1" id="KW-1133">Transmembrane helix</keyword>
<reference evidence="2 3" key="1">
    <citation type="submission" date="2016-11" db="EMBL/GenBank/DDBJ databases">
        <authorList>
            <person name="Jaros S."/>
            <person name="Januszkiewicz K."/>
            <person name="Wedrychowicz H."/>
        </authorList>
    </citation>
    <scope>NUCLEOTIDE SEQUENCE [LARGE SCALE GENOMIC DNA]</scope>
    <source>
        <strain evidence="2">NVI 5450</strain>
    </source>
</reference>
<feature type="transmembrane region" description="Helical" evidence="1">
    <location>
        <begin position="93"/>
        <end position="112"/>
    </location>
</feature>
<evidence type="ECO:0000313" key="2">
    <source>
        <dbReference type="EMBL" id="SGZ15046.1"/>
    </source>
</evidence>
<keyword evidence="1" id="KW-0472">Membrane</keyword>
<evidence type="ECO:0000256" key="1">
    <source>
        <dbReference type="SAM" id="Phobius"/>
    </source>
</evidence>
<dbReference type="RefSeq" id="WP_175545894.1">
    <property type="nucleotide sequence ID" value="NZ_FPLD01000118.1"/>
</dbReference>
<proteinExistence type="predicted"/>
<organism evidence="2 3">
    <name type="scientific">Moritella viscosa</name>
    <dbReference type="NCBI Taxonomy" id="80854"/>
    <lineage>
        <taxon>Bacteria</taxon>
        <taxon>Pseudomonadati</taxon>
        <taxon>Pseudomonadota</taxon>
        <taxon>Gammaproteobacteria</taxon>
        <taxon>Alteromonadales</taxon>
        <taxon>Moritellaceae</taxon>
        <taxon>Moritella</taxon>
    </lineage>
</organism>
<dbReference type="Proteomes" id="UP000183794">
    <property type="component" value="Unassembled WGS sequence"/>
</dbReference>
<gene>
    <name evidence="2" type="ORF">NVI5450_4123</name>
</gene>
<protein>
    <recommendedName>
        <fullName evidence="4">DUF1240 domain-containing protein</fullName>
    </recommendedName>
</protein>
<dbReference type="EMBL" id="FPLD01000118">
    <property type="protein sequence ID" value="SGZ15046.1"/>
    <property type="molecule type" value="Genomic_DNA"/>
</dbReference>
<evidence type="ECO:0000313" key="3">
    <source>
        <dbReference type="Proteomes" id="UP000183794"/>
    </source>
</evidence>
<feature type="transmembrane region" description="Helical" evidence="1">
    <location>
        <begin position="48"/>
        <end position="72"/>
    </location>
</feature>
<name>A0A1L0CFR8_9GAMM</name>